<reference evidence="6" key="1">
    <citation type="submission" date="2022-03" db="EMBL/GenBank/DDBJ databases">
        <authorList>
            <person name="Martin C."/>
        </authorList>
    </citation>
    <scope>NUCLEOTIDE SEQUENCE</scope>
</reference>
<feature type="binding site" evidence="4">
    <location>
        <position position="71"/>
    </location>
    <ligand>
        <name>GTP</name>
        <dbReference type="ChEBI" id="CHEBI:37565"/>
    </ligand>
</feature>
<sequence>MGQHCSAFATSLGIKKKEFRILMHGLDAAGKTTMLYKLKLGEVVTTIPTIGFNVETLSTKHLNITAWDVGGRDKIRPLWRHYYQNTDAIVFVVDSNDRERIDFAKSELENIIHEDELKDVIVLVVANKQDLPNAMSPEEITDNLGLHRMSRTHIWHIVGASAIQGTGYQEGFEWIADMLNNNKIQTNFNKKINDAVEDFNDAKRGLNGLGYLTNFFKS</sequence>
<evidence type="ECO:0000256" key="5">
    <source>
        <dbReference type="PIRSR" id="PIRSR606689-2"/>
    </source>
</evidence>
<dbReference type="NCBIfam" id="TIGR00231">
    <property type="entry name" value="small_GTP"/>
    <property type="match status" value="1"/>
</dbReference>
<dbReference type="CDD" id="cd00878">
    <property type="entry name" value="Arf_Arl"/>
    <property type="match status" value="1"/>
</dbReference>
<gene>
    <name evidence="6" type="ORF">OFUS_LOCUS12819</name>
</gene>
<dbReference type="GO" id="GO:0003924">
    <property type="term" value="F:GTPase activity"/>
    <property type="evidence" value="ECO:0007669"/>
    <property type="project" value="InterPro"/>
</dbReference>
<dbReference type="InterPro" id="IPR006689">
    <property type="entry name" value="Small_GTPase_ARF/SAR"/>
</dbReference>
<dbReference type="GO" id="GO:0005525">
    <property type="term" value="F:GTP binding"/>
    <property type="evidence" value="ECO:0007669"/>
    <property type="project" value="UniProtKB-KW"/>
</dbReference>
<protein>
    <submittedName>
        <fullName evidence="6">Uncharacterized protein</fullName>
    </submittedName>
</protein>
<dbReference type="EMBL" id="CAIIXF020000006">
    <property type="protein sequence ID" value="CAH1787040.1"/>
    <property type="molecule type" value="Genomic_DNA"/>
</dbReference>
<evidence type="ECO:0000256" key="4">
    <source>
        <dbReference type="PIRSR" id="PIRSR606689-1"/>
    </source>
</evidence>
<dbReference type="InterPro" id="IPR027417">
    <property type="entry name" value="P-loop_NTPase"/>
</dbReference>
<keyword evidence="2 4" id="KW-0547">Nucleotide-binding</keyword>
<dbReference type="InterPro" id="IPR024156">
    <property type="entry name" value="Small_GTPase_ARF"/>
</dbReference>
<evidence type="ECO:0000256" key="3">
    <source>
        <dbReference type="ARBA" id="ARBA00023134"/>
    </source>
</evidence>
<evidence type="ECO:0000256" key="1">
    <source>
        <dbReference type="ARBA" id="ARBA00010290"/>
    </source>
</evidence>
<proteinExistence type="inferred from homology"/>
<keyword evidence="5" id="KW-0460">Magnesium</keyword>
<dbReference type="PROSITE" id="PS51417">
    <property type="entry name" value="ARF"/>
    <property type="match status" value="1"/>
</dbReference>
<evidence type="ECO:0000313" key="7">
    <source>
        <dbReference type="Proteomes" id="UP000749559"/>
    </source>
</evidence>
<keyword evidence="7" id="KW-1185">Reference proteome</keyword>
<name>A0A8J1XV68_OWEFU</name>
<dbReference type="Gene3D" id="3.40.50.300">
    <property type="entry name" value="P-loop containing nucleotide triphosphate hydrolases"/>
    <property type="match status" value="1"/>
</dbReference>
<dbReference type="SMART" id="SM00177">
    <property type="entry name" value="ARF"/>
    <property type="match status" value="1"/>
</dbReference>
<feature type="binding site" evidence="5">
    <location>
        <position position="32"/>
    </location>
    <ligand>
        <name>Mg(2+)</name>
        <dbReference type="ChEBI" id="CHEBI:18420"/>
    </ligand>
</feature>
<dbReference type="FunFam" id="3.40.50.300:FF:000412">
    <property type="entry name" value="ADP-ribosylation factor 1"/>
    <property type="match status" value="1"/>
</dbReference>
<dbReference type="SUPFAM" id="SSF52540">
    <property type="entry name" value="P-loop containing nucleoside triphosphate hydrolases"/>
    <property type="match status" value="1"/>
</dbReference>
<dbReference type="PRINTS" id="PR00328">
    <property type="entry name" value="SAR1GTPBP"/>
</dbReference>
<dbReference type="SMART" id="SM00178">
    <property type="entry name" value="SAR"/>
    <property type="match status" value="1"/>
</dbReference>
<dbReference type="InterPro" id="IPR005225">
    <property type="entry name" value="Small_GTP-bd"/>
</dbReference>
<dbReference type="Proteomes" id="UP000749559">
    <property type="component" value="Unassembled WGS sequence"/>
</dbReference>
<dbReference type="PANTHER" id="PTHR11711">
    <property type="entry name" value="ADP RIBOSYLATION FACTOR-RELATED"/>
    <property type="match status" value="1"/>
</dbReference>
<dbReference type="GO" id="GO:0030010">
    <property type="term" value="P:establishment of cell polarity"/>
    <property type="evidence" value="ECO:0007669"/>
    <property type="project" value="UniProtKB-ARBA"/>
</dbReference>
<comment type="similarity">
    <text evidence="1">Belongs to the small GTPase superfamily. Arf family.</text>
</comment>
<dbReference type="OrthoDB" id="2011769at2759"/>
<dbReference type="AlphaFoldDB" id="A0A8J1XV68"/>
<comment type="caution">
    <text evidence="6">The sequence shown here is derived from an EMBL/GenBank/DDBJ whole genome shotgun (WGS) entry which is preliminary data.</text>
</comment>
<dbReference type="GO" id="GO:0046872">
    <property type="term" value="F:metal ion binding"/>
    <property type="evidence" value="ECO:0007669"/>
    <property type="project" value="UniProtKB-KW"/>
</dbReference>
<feature type="non-terminal residue" evidence="6">
    <location>
        <position position="1"/>
    </location>
</feature>
<keyword evidence="5" id="KW-0479">Metal-binding</keyword>
<dbReference type="Pfam" id="PF00025">
    <property type="entry name" value="Arf"/>
    <property type="match status" value="1"/>
</dbReference>
<evidence type="ECO:0000256" key="2">
    <source>
        <dbReference type="ARBA" id="ARBA00022741"/>
    </source>
</evidence>
<organism evidence="6 7">
    <name type="scientific">Owenia fusiformis</name>
    <name type="common">Polychaete worm</name>
    <dbReference type="NCBI Taxonomy" id="6347"/>
    <lineage>
        <taxon>Eukaryota</taxon>
        <taxon>Metazoa</taxon>
        <taxon>Spiralia</taxon>
        <taxon>Lophotrochozoa</taxon>
        <taxon>Annelida</taxon>
        <taxon>Polychaeta</taxon>
        <taxon>Sedentaria</taxon>
        <taxon>Canalipalpata</taxon>
        <taxon>Sabellida</taxon>
        <taxon>Oweniida</taxon>
        <taxon>Oweniidae</taxon>
        <taxon>Owenia</taxon>
    </lineage>
</organism>
<dbReference type="SMART" id="SM00175">
    <property type="entry name" value="RAB"/>
    <property type="match status" value="1"/>
</dbReference>
<evidence type="ECO:0000313" key="6">
    <source>
        <dbReference type="EMBL" id="CAH1787040.1"/>
    </source>
</evidence>
<feature type="binding site" evidence="5">
    <location>
        <position position="49"/>
    </location>
    <ligand>
        <name>Mg(2+)</name>
        <dbReference type="ChEBI" id="CHEBI:18420"/>
    </ligand>
</feature>
<feature type="binding site" evidence="4">
    <location>
        <begin position="127"/>
        <end position="130"/>
    </location>
    <ligand>
        <name>GTP</name>
        <dbReference type="ChEBI" id="CHEBI:37565"/>
    </ligand>
</feature>
<keyword evidence="3 4" id="KW-0342">GTP-binding</keyword>
<dbReference type="PROSITE" id="PS51422">
    <property type="entry name" value="SAR1"/>
    <property type="match status" value="1"/>
</dbReference>
<accession>A0A8J1XV68</accession>
<feature type="binding site" evidence="4">
    <location>
        <begin position="25"/>
        <end position="32"/>
    </location>
    <ligand>
        <name>GTP</name>
        <dbReference type="ChEBI" id="CHEBI:37565"/>
    </ligand>
</feature>